<dbReference type="AlphaFoldDB" id="A0A9D2S957"/>
<keyword evidence="1" id="KW-0472">Membrane</keyword>
<reference evidence="3" key="1">
    <citation type="journal article" date="2021" name="PeerJ">
        <title>Extensive microbial diversity within the chicken gut microbiome revealed by metagenomics and culture.</title>
        <authorList>
            <person name="Gilroy R."/>
            <person name="Ravi A."/>
            <person name="Getino M."/>
            <person name="Pursley I."/>
            <person name="Horton D.L."/>
            <person name="Alikhan N.F."/>
            <person name="Baker D."/>
            <person name="Gharbi K."/>
            <person name="Hall N."/>
            <person name="Watson M."/>
            <person name="Adriaenssens E.M."/>
            <person name="Foster-Nyarko E."/>
            <person name="Jarju S."/>
            <person name="Secka A."/>
            <person name="Antonio M."/>
            <person name="Oren A."/>
            <person name="Chaudhuri R.R."/>
            <person name="La Ragione R."/>
            <person name="Hildebrand F."/>
            <person name="Pallen M.J."/>
        </authorList>
    </citation>
    <scope>NUCLEOTIDE SEQUENCE</scope>
    <source>
        <strain evidence="3">CHK188-16595</strain>
    </source>
</reference>
<feature type="domain" description="DUF4830" evidence="2">
    <location>
        <begin position="57"/>
        <end position="139"/>
    </location>
</feature>
<keyword evidence="1" id="KW-1133">Transmembrane helix</keyword>
<proteinExistence type="predicted"/>
<gene>
    <name evidence="3" type="ORF">IAA37_00360</name>
</gene>
<organism evidence="3 4">
    <name type="scientific">Candidatus Eubacterium faecale</name>
    <dbReference type="NCBI Taxonomy" id="2838568"/>
    <lineage>
        <taxon>Bacteria</taxon>
        <taxon>Bacillati</taxon>
        <taxon>Bacillota</taxon>
        <taxon>Clostridia</taxon>
        <taxon>Eubacteriales</taxon>
        <taxon>Eubacteriaceae</taxon>
        <taxon>Eubacterium</taxon>
    </lineage>
</organism>
<keyword evidence="1" id="KW-0812">Transmembrane</keyword>
<evidence type="ECO:0000313" key="3">
    <source>
        <dbReference type="EMBL" id="HJB74115.1"/>
    </source>
</evidence>
<sequence length="157" mass="17496">MKMFTLRLKPKTIFGLILILAGIIVISITFFSNHAALSRPAASEVTLETDAQREDYLTSLGWEFKTPCEEKEVQIPQTFNDTYTQYNEIQKAQGFDLENYKGQTATVYTYNITNYAGYENRDCVYANLLVCGGVLIGGDVCSTSASDGFIEGLQKES</sequence>
<evidence type="ECO:0000256" key="1">
    <source>
        <dbReference type="SAM" id="Phobius"/>
    </source>
</evidence>
<comment type="caution">
    <text evidence="3">The sequence shown here is derived from an EMBL/GenBank/DDBJ whole genome shotgun (WGS) entry which is preliminary data.</text>
</comment>
<dbReference type="Proteomes" id="UP000823877">
    <property type="component" value="Unassembled WGS sequence"/>
</dbReference>
<evidence type="ECO:0000313" key="4">
    <source>
        <dbReference type="Proteomes" id="UP000823877"/>
    </source>
</evidence>
<accession>A0A9D2S957</accession>
<evidence type="ECO:0000259" key="2">
    <source>
        <dbReference type="Pfam" id="PF16112"/>
    </source>
</evidence>
<dbReference type="EMBL" id="DWXN01000001">
    <property type="protein sequence ID" value="HJB74115.1"/>
    <property type="molecule type" value="Genomic_DNA"/>
</dbReference>
<feature type="transmembrane region" description="Helical" evidence="1">
    <location>
        <begin position="12"/>
        <end position="31"/>
    </location>
</feature>
<dbReference type="InterPro" id="IPR032257">
    <property type="entry name" value="DUF4830"/>
</dbReference>
<dbReference type="Pfam" id="PF16112">
    <property type="entry name" value="DUF4830"/>
    <property type="match status" value="1"/>
</dbReference>
<protein>
    <submittedName>
        <fullName evidence="3">DUF4830 domain-containing protein</fullName>
    </submittedName>
</protein>
<reference evidence="3" key="2">
    <citation type="submission" date="2021-04" db="EMBL/GenBank/DDBJ databases">
        <authorList>
            <person name="Gilroy R."/>
        </authorList>
    </citation>
    <scope>NUCLEOTIDE SEQUENCE</scope>
    <source>
        <strain evidence="3">CHK188-16595</strain>
    </source>
</reference>
<name>A0A9D2S957_9FIRM</name>